<protein>
    <submittedName>
        <fullName evidence="3">Tripartite motif-containing protein 35</fullName>
    </submittedName>
</protein>
<sequence>LLPSFSGSEDYDYPTGDDRASFGDDENSALEAYVAELKEKKRPLKSEIKKLKATLEALEAELEPLSLELKEAKKDFLMNSLLSNYNKKKNPTEASTSKGPAADLS</sequence>
<keyword evidence="1" id="KW-0175">Coiled coil</keyword>
<comment type="caution">
    <text evidence="3">The sequence shown here is derived from an EMBL/GenBank/DDBJ whole genome shotgun (WGS) entry which is preliminary data.</text>
</comment>
<organism evidence="3 4">
    <name type="scientific">Corchorus olitorius</name>
    <dbReference type="NCBI Taxonomy" id="93759"/>
    <lineage>
        <taxon>Eukaryota</taxon>
        <taxon>Viridiplantae</taxon>
        <taxon>Streptophyta</taxon>
        <taxon>Embryophyta</taxon>
        <taxon>Tracheophyta</taxon>
        <taxon>Spermatophyta</taxon>
        <taxon>Magnoliopsida</taxon>
        <taxon>eudicotyledons</taxon>
        <taxon>Gunneridae</taxon>
        <taxon>Pentapetalae</taxon>
        <taxon>rosids</taxon>
        <taxon>malvids</taxon>
        <taxon>Malvales</taxon>
        <taxon>Malvaceae</taxon>
        <taxon>Grewioideae</taxon>
        <taxon>Apeibeae</taxon>
        <taxon>Corchorus</taxon>
    </lineage>
</organism>
<feature type="coiled-coil region" evidence="1">
    <location>
        <begin position="34"/>
        <end position="75"/>
    </location>
</feature>
<proteinExistence type="predicted"/>
<keyword evidence="4" id="KW-1185">Reference proteome</keyword>
<evidence type="ECO:0000256" key="2">
    <source>
        <dbReference type="SAM" id="MobiDB-lite"/>
    </source>
</evidence>
<dbReference type="Proteomes" id="UP000187203">
    <property type="component" value="Unassembled WGS sequence"/>
</dbReference>
<evidence type="ECO:0000313" key="4">
    <source>
        <dbReference type="Proteomes" id="UP000187203"/>
    </source>
</evidence>
<evidence type="ECO:0000313" key="3">
    <source>
        <dbReference type="EMBL" id="OMO52580.1"/>
    </source>
</evidence>
<feature type="region of interest" description="Disordered" evidence="2">
    <location>
        <begin position="86"/>
        <end position="105"/>
    </location>
</feature>
<name>A0A1R3G3I8_9ROSI</name>
<evidence type="ECO:0000256" key="1">
    <source>
        <dbReference type="SAM" id="Coils"/>
    </source>
</evidence>
<feature type="non-terminal residue" evidence="3">
    <location>
        <position position="1"/>
    </location>
</feature>
<accession>A0A1R3G3I8</accession>
<gene>
    <name evidence="3" type="ORF">COLO4_37088</name>
</gene>
<feature type="region of interest" description="Disordered" evidence="2">
    <location>
        <begin position="1"/>
        <end position="24"/>
    </location>
</feature>
<dbReference type="AlphaFoldDB" id="A0A1R3G3I8"/>
<reference evidence="4" key="1">
    <citation type="submission" date="2013-09" db="EMBL/GenBank/DDBJ databases">
        <title>Corchorus olitorius genome sequencing.</title>
        <authorList>
            <person name="Alam M."/>
            <person name="Haque M.S."/>
            <person name="Islam M.S."/>
            <person name="Emdad E.M."/>
            <person name="Islam M.M."/>
            <person name="Ahmed B."/>
            <person name="Halim A."/>
            <person name="Hossen Q.M.M."/>
            <person name="Hossain M.Z."/>
            <person name="Ahmed R."/>
            <person name="Khan M.M."/>
            <person name="Islam R."/>
            <person name="Rashid M.M."/>
            <person name="Khan S.A."/>
            <person name="Rahman M.S."/>
            <person name="Alam M."/>
            <person name="Yahiya A.S."/>
            <person name="Khan M.S."/>
            <person name="Azam M.S."/>
            <person name="Haque T."/>
            <person name="Lashkar M.Z.H."/>
            <person name="Akhand A.I."/>
            <person name="Morshed G."/>
            <person name="Roy S."/>
            <person name="Uddin K.S."/>
            <person name="Rabeya T."/>
            <person name="Hossain A.S."/>
            <person name="Chowdhury A."/>
            <person name="Snigdha A.R."/>
            <person name="Mortoza M.S."/>
            <person name="Matin S.A."/>
            <person name="Hoque S.M.E."/>
            <person name="Islam M.K."/>
            <person name="Roy D.K."/>
            <person name="Haider R."/>
            <person name="Moosa M.M."/>
            <person name="Elias S.M."/>
            <person name="Hasan A.M."/>
            <person name="Jahan S."/>
            <person name="Shafiuddin M."/>
            <person name="Mahmood N."/>
            <person name="Shommy N.S."/>
        </authorList>
    </citation>
    <scope>NUCLEOTIDE SEQUENCE [LARGE SCALE GENOMIC DNA]</scope>
    <source>
        <strain evidence="4">cv. O-4</strain>
    </source>
</reference>
<dbReference type="EMBL" id="AWUE01023834">
    <property type="protein sequence ID" value="OMO52580.1"/>
    <property type="molecule type" value="Genomic_DNA"/>
</dbReference>